<dbReference type="PANTHER" id="PTHR10357:SF179">
    <property type="entry name" value="NEUTRAL AND BASIC AMINO ACID TRANSPORT PROTEIN RBAT"/>
    <property type="match status" value="1"/>
</dbReference>
<protein>
    <submittedName>
        <fullName evidence="5">Alpha-glucosidase</fullName>
    </submittedName>
</protein>
<evidence type="ECO:0000313" key="5">
    <source>
        <dbReference type="EMBL" id="GGA56629.1"/>
    </source>
</evidence>
<comment type="caution">
    <text evidence="5">The sequence shown here is derived from an EMBL/GenBank/DDBJ whole genome shotgun (WGS) entry which is preliminary data.</text>
</comment>
<dbReference type="Gene3D" id="2.60.40.1180">
    <property type="entry name" value="Golgi alpha-mannosidase II"/>
    <property type="match status" value="1"/>
</dbReference>
<accession>A0A916RJW6</accession>
<organism evidence="5 6">
    <name type="scientific">Pelagibacterium lentulum</name>
    <dbReference type="NCBI Taxonomy" id="2029865"/>
    <lineage>
        <taxon>Bacteria</taxon>
        <taxon>Pseudomonadati</taxon>
        <taxon>Pseudomonadota</taxon>
        <taxon>Alphaproteobacteria</taxon>
        <taxon>Hyphomicrobiales</taxon>
        <taxon>Devosiaceae</taxon>
        <taxon>Pelagibacterium</taxon>
    </lineage>
</organism>
<dbReference type="RefSeq" id="WP_127072317.1">
    <property type="nucleotide sequence ID" value="NZ_BMKB01000004.1"/>
</dbReference>
<dbReference type="CDD" id="cd11330">
    <property type="entry name" value="AmyAc_OligoGlu"/>
    <property type="match status" value="1"/>
</dbReference>
<comment type="similarity">
    <text evidence="1">Belongs to the glycosyl hydrolase 13 family.</text>
</comment>
<dbReference type="InterPro" id="IPR013780">
    <property type="entry name" value="Glyco_hydro_b"/>
</dbReference>
<dbReference type="OrthoDB" id="9805159at2"/>
<keyword evidence="3" id="KW-0326">Glycosidase</keyword>
<dbReference type="FunFam" id="3.90.400.10:FF:000002">
    <property type="entry name" value="Sucrose isomerase"/>
    <property type="match status" value="1"/>
</dbReference>
<evidence type="ECO:0000259" key="4">
    <source>
        <dbReference type="SMART" id="SM00642"/>
    </source>
</evidence>
<dbReference type="SUPFAM" id="SSF51011">
    <property type="entry name" value="Glycosyl hydrolase domain"/>
    <property type="match status" value="1"/>
</dbReference>
<sequence length="562" mass="63706">MSHFTPESMQVLHPADTSPVDRDWWRGAVIYQIYPRSFQDQNGDGIGDLVGITSRLEYVADLGVDAIWLSPVFTSPMKDFGYDVSNYRDIDPTFGTLEDFDRLVEKAHSLGLKVIIDQVVSHSSDRHPWFAESRNSRTNEKADWYVWADPKPDGSPPNNWLSIFGGSAWQWDGRRMQYYLHNFLTSQPDLNFHNPAVQDAVLSEMRFWLERGVNGFRLDTVNFYFHGQALQDNPPIRPEDYNASTAPAVNPYNLQDHVYDKSQPENIAFLKRLRALLDEYPGSTTVGEIGDAQRQLELMAQYTSGDDMLHMCYTFDFLGGEFSASHFAKAIEDAEEKAPDGWLCLAFSNHDVIRHVSRWAPHGHEDRFTRLAALMLLTMRGSVCLYQGEELGLTEAELAFEDLVDPYGIEFWPEFKGRDGCRTPMVWHAHVHQGGFSTANRTWLPVPAHHLHYAVDQQENVANSTLEFYRAMIRYRKEHAVLAHGGVKLLKGAPENVLAFIRHDENEALLCVFNMNAEAIGLSPFWDFDFEDAGAPGSDAIVSEGQLSFGPFGAYIGRVKQG</sequence>
<reference evidence="5 6" key="1">
    <citation type="journal article" date="2014" name="Int. J. Syst. Evol. Microbiol.">
        <title>Complete genome sequence of Corynebacterium casei LMG S-19264T (=DSM 44701T), isolated from a smear-ripened cheese.</title>
        <authorList>
            <consortium name="US DOE Joint Genome Institute (JGI-PGF)"/>
            <person name="Walter F."/>
            <person name="Albersmeier A."/>
            <person name="Kalinowski J."/>
            <person name="Ruckert C."/>
        </authorList>
    </citation>
    <scope>NUCLEOTIDE SEQUENCE [LARGE SCALE GENOMIC DNA]</scope>
    <source>
        <strain evidence="5 6">CGMCC 1.15896</strain>
    </source>
</reference>
<dbReference type="GO" id="GO:0009313">
    <property type="term" value="P:oligosaccharide catabolic process"/>
    <property type="evidence" value="ECO:0007669"/>
    <property type="project" value="TreeGrafter"/>
</dbReference>
<dbReference type="AlphaFoldDB" id="A0A916RJW6"/>
<evidence type="ECO:0000256" key="2">
    <source>
        <dbReference type="ARBA" id="ARBA00022801"/>
    </source>
</evidence>
<evidence type="ECO:0000313" key="6">
    <source>
        <dbReference type="Proteomes" id="UP000596977"/>
    </source>
</evidence>
<dbReference type="InterPro" id="IPR045857">
    <property type="entry name" value="O16G_dom_2"/>
</dbReference>
<keyword evidence="2" id="KW-0378">Hydrolase</keyword>
<proteinExistence type="inferred from homology"/>
<dbReference type="Gene3D" id="3.20.20.80">
    <property type="entry name" value="Glycosidases"/>
    <property type="match status" value="2"/>
</dbReference>
<keyword evidence="6" id="KW-1185">Reference proteome</keyword>
<dbReference type="SMART" id="SM00642">
    <property type="entry name" value="Aamy"/>
    <property type="match status" value="1"/>
</dbReference>
<dbReference type="EMBL" id="BMKB01000004">
    <property type="protein sequence ID" value="GGA56629.1"/>
    <property type="molecule type" value="Genomic_DNA"/>
</dbReference>
<feature type="domain" description="Glycosyl hydrolase family 13 catalytic" evidence="4">
    <location>
        <begin position="32"/>
        <end position="422"/>
    </location>
</feature>
<dbReference type="PANTHER" id="PTHR10357">
    <property type="entry name" value="ALPHA-AMYLASE FAMILY MEMBER"/>
    <property type="match status" value="1"/>
</dbReference>
<name>A0A916RJW6_9HYPH</name>
<dbReference type="GO" id="GO:0004556">
    <property type="term" value="F:alpha-amylase activity"/>
    <property type="evidence" value="ECO:0007669"/>
    <property type="project" value="TreeGrafter"/>
</dbReference>
<gene>
    <name evidence="5" type="primary">aglA</name>
    <name evidence="5" type="ORF">GCM10011499_28480</name>
</gene>
<dbReference type="InterPro" id="IPR006047">
    <property type="entry name" value="GH13_cat_dom"/>
</dbReference>
<evidence type="ECO:0000256" key="3">
    <source>
        <dbReference type="ARBA" id="ARBA00023295"/>
    </source>
</evidence>
<dbReference type="Gene3D" id="3.90.400.10">
    <property type="entry name" value="Oligo-1,6-glucosidase, Domain 2"/>
    <property type="match status" value="1"/>
</dbReference>
<dbReference type="Proteomes" id="UP000596977">
    <property type="component" value="Unassembled WGS sequence"/>
</dbReference>
<dbReference type="SUPFAM" id="SSF51445">
    <property type="entry name" value="(Trans)glycosidases"/>
    <property type="match status" value="1"/>
</dbReference>
<evidence type="ECO:0000256" key="1">
    <source>
        <dbReference type="ARBA" id="ARBA00008061"/>
    </source>
</evidence>
<dbReference type="Pfam" id="PF00128">
    <property type="entry name" value="Alpha-amylase"/>
    <property type="match status" value="1"/>
</dbReference>
<dbReference type="InterPro" id="IPR017853">
    <property type="entry name" value="GH"/>
</dbReference>